<feature type="compositionally biased region" description="Basic and acidic residues" evidence="2">
    <location>
        <begin position="165"/>
        <end position="176"/>
    </location>
</feature>
<dbReference type="InterPro" id="IPR006768">
    <property type="entry name" value="Cwf19-like_C_dom-1"/>
</dbReference>
<evidence type="ECO:0000313" key="6">
    <source>
        <dbReference type="Proteomes" id="UP000677054"/>
    </source>
</evidence>
<reference evidence="5" key="1">
    <citation type="submission" date="2020-11" db="EMBL/GenBank/DDBJ databases">
        <authorList>
            <person name="Tran Van P."/>
        </authorList>
    </citation>
    <scope>NUCLEOTIDE SEQUENCE</scope>
</reference>
<proteinExistence type="inferred from homology"/>
<evidence type="ECO:0000259" key="4">
    <source>
        <dbReference type="Pfam" id="PF04677"/>
    </source>
</evidence>
<name>A0A7R8WYC4_9CRUS</name>
<dbReference type="AlphaFoldDB" id="A0A7R8WYC4"/>
<dbReference type="OrthoDB" id="2113965at2759"/>
<accession>A0A7R8WYC4</accession>
<feature type="compositionally biased region" description="Basic and acidic residues" evidence="2">
    <location>
        <begin position="133"/>
        <end position="144"/>
    </location>
</feature>
<dbReference type="EMBL" id="LR899550">
    <property type="protein sequence ID" value="CAD7240447.1"/>
    <property type="molecule type" value="Genomic_DNA"/>
</dbReference>
<feature type="region of interest" description="Disordered" evidence="2">
    <location>
        <begin position="133"/>
        <end position="176"/>
    </location>
</feature>
<feature type="domain" description="Cwf19-like protein C-terminal" evidence="3">
    <location>
        <begin position="490"/>
        <end position="584"/>
    </location>
</feature>
<evidence type="ECO:0000256" key="1">
    <source>
        <dbReference type="ARBA" id="ARBA00006795"/>
    </source>
</evidence>
<keyword evidence="6" id="KW-1185">Reference proteome</keyword>
<evidence type="ECO:0008006" key="7">
    <source>
        <dbReference type="Google" id="ProtNLM"/>
    </source>
</evidence>
<dbReference type="PANTHER" id="PTHR12072">
    <property type="entry name" value="CWF19, CELL CYCLE CONTROL PROTEIN"/>
    <property type="match status" value="1"/>
</dbReference>
<dbReference type="GO" id="GO:0071014">
    <property type="term" value="C:post-mRNA release spliceosomal complex"/>
    <property type="evidence" value="ECO:0007669"/>
    <property type="project" value="TreeGrafter"/>
</dbReference>
<feature type="domain" description="Cwf19-like C-terminal" evidence="4">
    <location>
        <begin position="346"/>
        <end position="481"/>
    </location>
</feature>
<comment type="similarity">
    <text evidence="1">Belongs to the CWF19 family.</text>
</comment>
<dbReference type="Pfam" id="PF04677">
    <property type="entry name" value="CwfJ_C_1"/>
    <property type="match status" value="1"/>
</dbReference>
<feature type="compositionally biased region" description="Basic and acidic residues" evidence="2">
    <location>
        <begin position="13"/>
        <end position="32"/>
    </location>
</feature>
<protein>
    <recommendedName>
        <fullName evidence="7">CWF19-like protein 2</fullName>
    </recommendedName>
</protein>
<dbReference type="InterPro" id="IPR040194">
    <property type="entry name" value="Cwf19-like"/>
</dbReference>
<sequence length="589" mass="67536">MKQRQGAKKRQKDRPDPDSRNILEKPGQHTRELNPYWKDGGTGLPKEEKQAKRQNPVHGVGDNGVSWIRRAYQRAVQQAQEEGVPLEEIARRRWGSLEKLEELLARADGRESRDAGKRHESMDQLRMKGRKYEKGWKRPGDTSLHHHLPKKTLQEAVPEVPQVHGSEKSREDDGKACKVTKLTESEKNTLGAKIIKAEIMGNKELARQLQAKLDEARKYEDGLEGDGKEGREVEVVKTRIVSRVSGAGPSRRVKQDTHDSRGDRVRYFADDAKHSLHAMFEREKRTEGKESDETLLPFLAGKSQGATREDFDVDDLFVSRISDSKLVEKEEQQERKAAARESLGRQRAMESCRLCFDSPRLIKHLVVAMGKLTVCFSQPPGQLNPFCFIQAYLSVPGYASLVEGQCIISSLQHVSCCTTADEDVWAEIQDFAHGLVRMYEGEGKDVVFFESAMGLKHFPHLSIHCIPLQRELADLAPMYFKKAILECEQEWSQNRKLVDLKGKDVRHRIPKGLPYFFVRFNWKDGFAHVIEDERLFPQNFAQEILGGMLELEPTAWRKPQLERESQQWEKALSISKKWEPHDFTREILS</sequence>
<evidence type="ECO:0000259" key="3">
    <source>
        <dbReference type="Pfam" id="PF04676"/>
    </source>
</evidence>
<evidence type="ECO:0000256" key="2">
    <source>
        <dbReference type="SAM" id="MobiDB-lite"/>
    </source>
</evidence>
<dbReference type="Pfam" id="PF04676">
    <property type="entry name" value="CwfJ_C_2"/>
    <property type="match status" value="1"/>
</dbReference>
<evidence type="ECO:0000313" key="5">
    <source>
        <dbReference type="EMBL" id="CAD7240447.1"/>
    </source>
</evidence>
<dbReference type="Proteomes" id="UP000677054">
    <property type="component" value="Unassembled WGS sequence"/>
</dbReference>
<dbReference type="EMBL" id="CAJPEV010000033">
    <property type="protein sequence ID" value="CAG0879170.1"/>
    <property type="molecule type" value="Genomic_DNA"/>
</dbReference>
<organism evidence="5">
    <name type="scientific">Darwinula stevensoni</name>
    <dbReference type="NCBI Taxonomy" id="69355"/>
    <lineage>
        <taxon>Eukaryota</taxon>
        <taxon>Metazoa</taxon>
        <taxon>Ecdysozoa</taxon>
        <taxon>Arthropoda</taxon>
        <taxon>Crustacea</taxon>
        <taxon>Oligostraca</taxon>
        <taxon>Ostracoda</taxon>
        <taxon>Podocopa</taxon>
        <taxon>Podocopida</taxon>
        <taxon>Darwinulocopina</taxon>
        <taxon>Darwinuloidea</taxon>
        <taxon>Darwinulidae</taxon>
        <taxon>Darwinula</taxon>
    </lineage>
</organism>
<feature type="compositionally biased region" description="Basic residues" evidence="2">
    <location>
        <begin position="1"/>
        <end position="12"/>
    </location>
</feature>
<dbReference type="InterPro" id="IPR006767">
    <property type="entry name" value="Cwf19-like_C_dom-2"/>
</dbReference>
<gene>
    <name evidence="5" type="ORF">DSTB1V02_LOCUS471</name>
</gene>
<dbReference type="GO" id="GO:0000398">
    <property type="term" value="P:mRNA splicing, via spliceosome"/>
    <property type="evidence" value="ECO:0007669"/>
    <property type="project" value="TreeGrafter"/>
</dbReference>
<feature type="region of interest" description="Disordered" evidence="2">
    <location>
        <begin position="1"/>
        <end position="63"/>
    </location>
</feature>
<dbReference type="PANTHER" id="PTHR12072:SF5">
    <property type="entry name" value="CWF19-LIKE PROTEIN 2"/>
    <property type="match status" value="1"/>
</dbReference>